<feature type="non-terminal residue" evidence="2">
    <location>
        <position position="1"/>
    </location>
</feature>
<dbReference type="Pfam" id="PF00622">
    <property type="entry name" value="SPRY"/>
    <property type="match status" value="1"/>
</dbReference>
<dbReference type="InterPro" id="IPR043136">
    <property type="entry name" value="B30.2/SPRY_sf"/>
</dbReference>
<dbReference type="InterPro" id="IPR013320">
    <property type="entry name" value="ConA-like_dom_sf"/>
</dbReference>
<gene>
    <name evidence="2" type="ORF">HPG69_008830</name>
</gene>
<evidence type="ECO:0000259" key="1">
    <source>
        <dbReference type="Pfam" id="PF00622"/>
    </source>
</evidence>
<comment type="caution">
    <text evidence="2">The sequence shown here is derived from an EMBL/GenBank/DDBJ whole genome shotgun (WGS) entry which is preliminary data.</text>
</comment>
<proteinExistence type="predicted"/>
<dbReference type="SUPFAM" id="SSF49899">
    <property type="entry name" value="Concanavalin A-like lectins/glucanases"/>
    <property type="match status" value="1"/>
</dbReference>
<keyword evidence="3" id="KW-1185">Reference proteome</keyword>
<name>A0A7J7FAV8_DICBM</name>
<feature type="domain" description="SPRY" evidence="1">
    <location>
        <begin position="152"/>
        <end position="205"/>
    </location>
</feature>
<evidence type="ECO:0000313" key="2">
    <source>
        <dbReference type="EMBL" id="KAF5925149.1"/>
    </source>
</evidence>
<evidence type="ECO:0000313" key="3">
    <source>
        <dbReference type="Proteomes" id="UP000551758"/>
    </source>
</evidence>
<reference evidence="2 3" key="1">
    <citation type="journal article" date="2020" name="Mol. Biol. Evol.">
        <title>Interspecific Gene Flow and the Evolution of Specialization in Black and White Rhinoceros.</title>
        <authorList>
            <person name="Moodley Y."/>
            <person name="Westbury M.V."/>
            <person name="Russo I.M."/>
            <person name="Gopalakrishnan S."/>
            <person name="Rakotoarivelo A."/>
            <person name="Olsen R.A."/>
            <person name="Prost S."/>
            <person name="Tunstall T."/>
            <person name="Ryder O.A."/>
            <person name="Dalen L."/>
            <person name="Bruford M.W."/>
        </authorList>
    </citation>
    <scope>NUCLEOTIDE SEQUENCE [LARGE SCALE GENOMIC DNA]</scope>
    <source>
        <strain evidence="2">SBR-YM</strain>
        <tissue evidence="2">Skin</tissue>
    </source>
</reference>
<dbReference type="AlphaFoldDB" id="A0A7J7FAV8"/>
<accession>A0A7J7FAV8</accession>
<dbReference type="Gene3D" id="2.60.120.920">
    <property type="match status" value="1"/>
</dbReference>
<dbReference type="Proteomes" id="UP000551758">
    <property type="component" value="Unassembled WGS sequence"/>
</dbReference>
<sequence length="274" mass="31163">GLVTSCGDCRRRNRESKQKRIWNEGQERSSCMNSVSSDSPRNLDISWCCCFKHLHDWSHFFHCREERVPAYGQMEDGLLPTWVTIRASWRHQALDSDLLSQTHVLKVEALRCRNNANSMAHPQTFCSDVILDLDTANCIFHVSKDQRSLWENVERKKWVKMSPESGFWIMGLSNGNDYRALTDPQTKLTVANPSQRVGVFLDYETVSDLSLETPVTPGSADGNGDPQAECHCPYGEGTMCSPEVPFPEHPRTQVYMSDCTSPEKIILTVGYNVW</sequence>
<dbReference type="InterPro" id="IPR003877">
    <property type="entry name" value="SPRY_dom"/>
</dbReference>
<organism evidence="2 3">
    <name type="scientific">Diceros bicornis minor</name>
    <name type="common">South-central black rhinoceros</name>
    <dbReference type="NCBI Taxonomy" id="77932"/>
    <lineage>
        <taxon>Eukaryota</taxon>
        <taxon>Metazoa</taxon>
        <taxon>Chordata</taxon>
        <taxon>Craniata</taxon>
        <taxon>Vertebrata</taxon>
        <taxon>Euteleostomi</taxon>
        <taxon>Mammalia</taxon>
        <taxon>Eutheria</taxon>
        <taxon>Laurasiatheria</taxon>
        <taxon>Perissodactyla</taxon>
        <taxon>Rhinocerotidae</taxon>
        <taxon>Diceros</taxon>
    </lineage>
</organism>
<dbReference type="EMBL" id="JACDTQ010000823">
    <property type="protein sequence ID" value="KAF5925149.1"/>
    <property type="molecule type" value="Genomic_DNA"/>
</dbReference>
<protein>
    <recommendedName>
        <fullName evidence="1">SPRY domain-containing protein</fullName>
    </recommendedName>
</protein>